<dbReference type="Proteomes" id="UP000055048">
    <property type="component" value="Unassembled WGS sequence"/>
</dbReference>
<feature type="signal peptide" evidence="1">
    <location>
        <begin position="1"/>
        <end position="18"/>
    </location>
</feature>
<proteinExistence type="predicted"/>
<evidence type="ECO:0000256" key="1">
    <source>
        <dbReference type="SAM" id="SignalP"/>
    </source>
</evidence>
<evidence type="ECO:0000313" key="3">
    <source>
        <dbReference type="Proteomes" id="UP000055048"/>
    </source>
</evidence>
<feature type="chain" id="PRO_5006869912" description="PiggyBac transposable element-derived protein domain-containing protein" evidence="1">
    <location>
        <begin position="19"/>
        <end position="89"/>
    </location>
</feature>
<reference evidence="2 3" key="1">
    <citation type="submission" date="2015-01" db="EMBL/GenBank/DDBJ databases">
        <title>Evolution of Trichinella species and genotypes.</title>
        <authorList>
            <person name="Korhonen P.K."/>
            <person name="Edoardo P."/>
            <person name="Giuseppe L.R."/>
            <person name="Gasser R.B."/>
        </authorList>
    </citation>
    <scope>NUCLEOTIDE SEQUENCE [LARGE SCALE GENOMIC DNA]</scope>
    <source>
        <strain evidence="2">ISS417</strain>
    </source>
</reference>
<dbReference type="AlphaFoldDB" id="A0A0V0U8F5"/>
<protein>
    <recommendedName>
        <fullName evidence="4">PiggyBac transposable element-derived protein domain-containing protein</fullName>
    </recommendedName>
</protein>
<sequence>MWHHYVTAMLVIGRFYWCDIVFNSDIDDECYDVVCLGTRKLKESQKSACRSSSLLGRSEIRSLHSRDGKCKTCLRKENSSPIHISIINH</sequence>
<keyword evidence="1" id="KW-0732">Signal</keyword>
<gene>
    <name evidence="2" type="ORF">T05_4627</name>
</gene>
<dbReference type="EMBL" id="JYDJ01000047">
    <property type="protein sequence ID" value="KRX47159.1"/>
    <property type="molecule type" value="Genomic_DNA"/>
</dbReference>
<accession>A0A0V0U8F5</accession>
<comment type="caution">
    <text evidence="2">The sequence shown here is derived from an EMBL/GenBank/DDBJ whole genome shotgun (WGS) entry which is preliminary data.</text>
</comment>
<evidence type="ECO:0008006" key="4">
    <source>
        <dbReference type="Google" id="ProtNLM"/>
    </source>
</evidence>
<keyword evidence="3" id="KW-1185">Reference proteome</keyword>
<name>A0A0V0U8F5_9BILA</name>
<evidence type="ECO:0000313" key="2">
    <source>
        <dbReference type="EMBL" id="KRX47159.1"/>
    </source>
</evidence>
<organism evidence="2 3">
    <name type="scientific">Trichinella murrelli</name>
    <dbReference type="NCBI Taxonomy" id="144512"/>
    <lineage>
        <taxon>Eukaryota</taxon>
        <taxon>Metazoa</taxon>
        <taxon>Ecdysozoa</taxon>
        <taxon>Nematoda</taxon>
        <taxon>Enoplea</taxon>
        <taxon>Dorylaimia</taxon>
        <taxon>Trichinellida</taxon>
        <taxon>Trichinellidae</taxon>
        <taxon>Trichinella</taxon>
    </lineage>
</organism>